<feature type="domain" description="Colicin D immunity protein" evidence="1">
    <location>
        <begin position="15"/>
        <end position="90"/>
    </location>
</feature>
<accession>A0ABS6KM24</accession>
<dbReference type="InterPro" id="IPR015287">
    <property type="entry name" value="Colicin_D_immunity_dom"/>
</dbReference>
<evidence type="ECO:0000313" key="3">
    <source>
        <dbReference type="Proteomes" id="UP000812982"/>
    </source>
</evidence>
<comment type="caution">
    <text evidence="2">The sequence shown here is derived from an EMBL/GenBank/DDBJ whole genome shotgun (WGS) entry which is preliminary data.</text>
</comment>
<dbReference type="Pfam" id="PF09204">
    <property type="entry name" value="Colicin_immun"/>
    <property type="match status" value="1"/>
</dbReference>
<evidence type="ECO:0000313" key="2">
    <source>
        <dbReference type="EMBL" id="MBU9764635.1"/>
    </source>
</evidence>
<dbReference type="Proteomes" id="UP000812982">
    <property type="component" value="Unassembled WGS sequence"/>
</dbReference>
<dbReference type="EMBL" id="VOMB01000016">
    <property type="protein sequence ID" value="MBU9764635.1"/>
    <property type="molecule type" value="Genomic_DNA"/>
</dbReference>
<reference evidence="2 3" key="1">
    <citation type="journal article" date="2021" name="Sci. Rep.">
        <title>Phenotypic and genomic hallmarks of a novel, potentially pathogenic rapidly growing Mycobacterium species related to the Mycobacterium fortuitum complex.</title>
        <authorList>
            <person name="Gharbi R."/>
            <person name="Khanna V."/>
            <person name="Frigui W."/>
            <person name="Mhenni B."/>
            <person name="Brosch R."/>
            <person name="Mardassi H."/>
        </authorList>
    </citation>
    <scope>NUCLEOTIDE SEQUENCE [LARGE SCALE GENOMIC DNA]</scope>
    <source>
        <strain evidence="2 3">TNTM28</strain>
    </source>
</reference>
<evidence type="ECO:0000259" key="1">
    <source>
        <dbReference type="Pfam" id="PF09204"/>
    </source>
</evidence>
<keyword evidence="3" id="KW-1185">Reference proteome</keyword>
<name>A0ABS6KM24_9MYCO</name>
<gene>
    <name evidence="2" type="ORF">FR943_12345</name>
</gene>
<dbReference type="Gene3D" id="1.20.120.650">
    <property type="entry name" value="Colicin D"/>
    <property type="match status" value="1"/>
</dbReference>
<dbReference type="InterPro" id="IPR036471">
    <property type="entry name" value="Colicin_D_sf"/>
</dbReference>
<sequence length="98" mass="11227">MMPRSEAVKAMLAGYEPILRRFVNGELSANRFESEYLKYFKSDTKQVASKEFDTLDELFANVDDYVKDPQLRAATGGIGEKELRRCAEKAYDLLYSSE</sequence>
<proteinExistence type="predicted"/>
<protein>
    <recommendedName>
        <fullName evidence="1">Colicin D immunity protein domain-containing protein</fullName>
    </recommendedName>
</protein>
<organism evidence="2 3">
    <name type="scientific">[Mycobacterium] fortunisiensis</name>
    <dbReference type="NCBI Taxonomy" id="2600579"/>
    <lineage>
        <taxon>Bacteria</taxon>
        <taxon>Bacillati</taxon>
        <taxon>Actinomycetota</taxon>
        <taxon>Actinomycetes</taxon>
        <taxon>Mycobacteriales</taxon>
        <taxon>Mycobacteriaceae</taxon>
        <taxon>Mycolicibacterium</taxon>
    </lineage>
</organism>